<dbReference type="Gene3D" id="2.60.120.260">
    <property type="entry name" value="Galactose-binding domain-like"/>
    <property type="match status" value="1"/>
</dbReference>
<dbReference type="NCBIfam" id="TIGR04131">
    <property type="entry name" value="Bac_Flav_CTERM"/>
    <property type="match status" value="1"/>
</dbReference>
<dbReference type="InterPro" id="IPR013783">
    <property type="entry name" value="Ig-like_fold"/>
</dbReference>
<feature type="signal peptide" evidence="1">
    <location>
        <begin position="1"/>
        <end position="21"/>
    </location>
</feature>
<dbReference type="InterPro" id="IPR026341">
    <property type="entry name" value="T9SS_type_B"/>
</dbReference>
<keyword evidence="4" id="KW-1185">Reference proteome</keyword>
<dbReference type="KEGG" id="mgk:FSB76_09490"/>
<dbReference type="OrthoDB" id="1652165at2"/>
<proteinExistence type="predicted"/>
<protein>
    <submittedName>
        <fullName evidence="3">T9SS type B sorting domain-containing protein</fullName>
    </submittedName>
</protein>
<dbReference type="InterPro" id="IPR003599">
    <property type="entry name" value="Ig_sub"/>
</dbReference>
<dbReference type="InterPro" id="IPR007110">
    <property type="entry name" value="Ig-like_dom"/>
</dbReference>
<feature type="domain" description="Ig-like" evidence="2">
    <location>
        <begin position="297"/>
        <end position="407"/>
    </location>
</feature>
<dbReference type="AlphaFoldDB" id="A0A5B8VWT4"/>
<dbReference type="Gene3D" id="2.60.40.10">
    <property type="entry name" value="Immunoglobulins"/>
    <property type="match status" value="2"/>
</dbReference>
<feature type="chain" id="PRO_5022798969" evidence="1">
    <location>
        <begin position="22"/>
        <end position="654"/>
    </location>
</feature>
<dbReference type="Pfam" id="PF13585">
    <property type="entry name" value="CHU_C"/>
    <property type="match status" value="1"/>
</dbReference>
<dbReference type="RefSeq" id="WP_147053345.1">
    <property type="nucleotide sequence ID" value="NZ_CP042437.1"/>
</dbReference>
<dbReference type="SUPFAM" id="SSF48726">
    <property type="entry name" value="Immunoglobulin"/>
    <property type="match status" value="1"/>
</dbReference>
<dbReference type="InterPro" id="IPR036179">
    <property type="entry name" value="Ig-like_dom_sf"/>
</dbReference>
<evidence type="ECO:0000313" key="4">
    <source>
        <dbReference type="Proteomes" id="UP000321362"/>
    </source>
</evidence>
<dbReference type="SMART" id="SM00409">
    <property type="entry name" value="IG"/>
    <property type="match status" value="1"/>
</dbReference>
<evidence type="ECO:0000256" key="1">
    <source>
        <dbReference type="SAM" id="SignalP"/>
    </source>
</evidence>
<reference evidence="3 4" key="1">
    <citation type="journal article" date="2013" name="J. Microbiol.">
        <title>Mucilaginibacter ginsenosidivorax sp. nov., with ginsenoside converting activity isolated from sediment.</title>
        <authorList>
            <person name="Kim J.K."/>
            <person name="Choi T.E."/>
            <person name="Liu Q.M."/>
            <person name="Park H.Y."/>
            <person name="Yi T.H."/>
            <person name="Yoon M.H."/>
            <person name="Kim S.C."/>
            <person name="Im W.T."/>
        </authorList>
    </citation>
    <scope>NUCLEOTIDE SEQUENCE [LARGE SCALE GENOMIC DNA]</scope>
    <source>
        <strain evidence="3 4">KHI28</strain>
    </source>
</reference>
<dbReference type="SUPFAM" id="SSF49299">
    <property type="entry name" value="PKD domain"/>
    <property type="match status" value="1"/>
</dbReference>
<name>A0A5B8VWT4_9SPHI</name>
<dbReference type="Proteomes" id="UP000321362">
    <property type="component" value="Chromosome"/>
</dbReference>
<sequence>MRILKLILLFAAILDFTLVHGQSATCAGSLGDPVITETFGSGPNPGSALPAGITNMSFSSYCPNDGSYTIVNATNIYGGATGNCHPEAWQTVTHDHTGDANGYMMMINASYTPSIFFTKTTPAVLCENTTYEFSAYILNLIKAGSIAIRPNIKFTIETTAGLVLDSLVTGDILESTSGDDWIRKSFFFTTPPNTSQVVLKMTNEAPGGNGNDLLLDDINFRACGPIVQTGFSTVDANQPQNQCVGESKTYTLKSKIGAGYTNPKMQWQVNKNDGNGWLDIAGQTTDTYAFIVGNNTPGVYQYRLAAAGGSNISSPTCRVFSEPLSVTINAYPVVPDVLPVHECEGKTVTLNVFGGATVDWTGPGITAANKNQNPLILTNVKPADAGTYSFIVTSAAGCSTSKSTTITVIPKAVITLNAPTVTICKGASTNLSASALGAISYKWTPGKGLSDSTIANPVASPADTTIYKVIVTNTIGCTDTAALTVNVLPTPVAVTQTKQSMFQDRPITLVASAQSADVFNWTPTTGLSDANVLNPVANPADDITYTLHVKSSYNCGEDTSSVFVKVYHKVVVPNAFSPNADGVNDSWEIEGLFTYPESVTTVFNRYGQQIFKSIGYAKPWKGTYNGAKLPPGTYYYIIDLKTGQPKLTGWVLIL</sequence>
<keyword evidence="1" id="KW-0732">Signal</keyword>
<dbReference type="EMBL" id="CP042437">
    <property type="protein sequence ID" value="QEC76164.1"/>
    <property type="molecule type" value="Genomic_DNA"/>
</dbReference>
<evidence type="ECO:0000313" key="3">
    <source>
        <dbReference type="EMBL" id="QEC76164.1"/>
    </source>
</evidence>
<dbReference type="InterPro" id="IPR035986">
    <property type="entry name" value="PKD_dom_sf"/>
</dbReference>
<evidence type="ECO:0000259" key="2">
    <source>
        <dbReference type="PROSITE" id="PS50835"/>
    </source>
</evidence>
<organism evidence="3 4">
    <name type="scientific">Mucilaginibacter ginsenosidivorax</name>
    <dbReference type="NCBI Taxonomy" id="862126"/>
    <lineage>
        <taxon>Bacteria</taxon>
        <taxon>Pseudomonadati</taxon>
        <taxon>Bacteroidota</taxon>
        <taxon>Sphingobacteriia</taxon>
        <taxon>Sphingobacteriales</taxon>
        <taxon>Sphingobacteriaceae</taxon>
        <taxon>Mucilaginibacter</taxon>
    </lineage>
</organism>
<dbReference type="PROSITE" id="PS50835">
    <property type="entry name" value="IG_LIKE"/>
    <property type="match status" value="1"/>
</dbReference>
<accession>A0A5B8VWT4</accession>
<gene>
    <name evidence="3" type="ORF">FSB76_09490</name>
</gene>